<dbReference type="Proteomes" id="UP000221165">
    <property type="component" value="Unassembled WGS sequence"/>
</dbReference>
<evidence type="ECO:0000256" key="1">
    <source>
        <dbReference type="ARBA" id="ARBA00022741"/>
    </source>
</evidence>
<dbReference type="PROSITE" id="PS51192">
    <property type="entry name" value="HELICASE_ATP_BIND_1"/>
    <property type="match status" value="1"/>
</dbReference>
<name>A0A2C6KG85_9APIC</name>
<proteinExistence type="inferred from homology"/>
<feature type="compositionally biased region" description="Basic residues" evidence="5">
    <location>
        <begin position="172"/>
        <end position="182"/>
    </location>
</feature>
<keyword evidence="4 7" id="KW-0347">Helicase</keyword>
<comment type="catalytic activity">
    <reaction evidence="4">
        <text>ATP + H2O = ADP + phosphate + H(+)</text>
        <dbReference type="Rhea" id="RHEA:13065"/>
        <dbReference type="ChEBI" id="CHEBI:15377"/>
        <dbReference type="ChEBI" id="CHEBI:15378"/>
        <dbReference type="ChEBI" id="CHEBI:30616"/>
        <dbReference type="ChEBI" id="CHEBI:43474"/>
        <dbReference type="ChEBI" id="CHEBI:456216"/>
        <dbReference type="EC" id="3.6.4.13"/>
    </reaction>
</comment>
<dbReference type="EC" id="3.6.4.13" evidence="4"/>
<dbReference type="SUPFAM" id="SSF52540">
    <property type="entry name" value="P-loop containing nucleoside triphosphate hydrolases"/>
    <property type="match status" value="1"/>
</dbReference>
<keyword evidence="1 4" id="KW-0547">Nucleotide-binding</keyword>
<dbReference type="GO" id="GO:0016787">
    <property type="term" value="F:hydrolase activity"/>
    <property type="evidence" value="ECO:0007669"/>
    <property type="project" value="UniProtKB-KW"/>
</dbReference>
<evidence type="ECO:0000256" key="2">
    <source>
        <dbReference type="ARBA" id="ARBA00022801"/>
    </source>
</evidence>
<evidence type="ECO:0000313" key="7">
    <source>
        <dbReference type="EMBL" id="PHJ15424.1"/>
    </source>
</evidence>
<comment type="caution">
    <text evidence="7">The sequence shown here is derived from an EMBL/GenBank/DDBJ whole genome shotgun (WGS) entry which is preliminary data.</text>
</comment>
<organism evidence="7 8">
    <name type="scientific">Cystoisospora suis</name>
    <dbReference type="NCBI Taxonomy" id="483139"/>
    <lineage>
        <taxon>Eukaryota</taxon>
        <taxon>Sar</taxon>
        <taxon>Alveolata</taxon>
        <taxon>Apicomplexa</taxon>
        <taxon>Conoidasida</taxon>
        <taxon>Coccidia</taxon>
        <taxon>Eucoccidiorida</taxon>
        <taxon>Eimeriorina</taxon>
        <taxon>Sarcocystidae</taxon>
        <taxon>Cystoisospora</taxon>
    </lineage>
</organism>
<feature type="compositionally biased region" description="Acidic residues" evidence="5">
    <location>
        <begin position="231"/>
        <end position="245"/>
    </location>
</feature>
<feature type="region of interest" description="Disordered" evidence="5">
    <location>
        <begin position="123"/>
        <end position="287"/>
    </location>
</feature>
<dbReference type="InterPro" id="IPR014001">
    <property type="entry name" value="Helicase_ATP-bd"/>
</dbReference>
<dbReference type="EMBL" id="MIGC01008215">
    <property type="protein sequence ID" value="PHJ15424.1"/>
    <property type="molecule type" value="Genomic_DNA"/>
</dbReference>
<dbReference type="SMART" id="SM00487">
    <property type="entry name" value="DEXDc"/>
    <property type="match status" value="1"/>
</dbReference>
<dbReference type="InterPro" id="IPR027417">
    <property type="entry name" value="P-loop_NTPase"/>
</dbReference>
<dbReference type="GO" id="GO:0005524">
    <property type="term" value="F:ATP binding"/>
    <property type="evidence" value="ECO:0007669"/>
    <property type="project" value="UniProtKB-UniRule"/>
</dbReference>
<accession>A0A2C6KG85</accession>
<keyword evidence="2 4" id="KW-0378">Hydrolase</keyword>
<evidence type="ECO:0000259" key="6">
    <source>
        <dbReference type="PROSITE" id="PS51192"/>
    </source>
</evidence>
<protein>
    <recommendedName>
        <fullName evidence="4">ATP-dependent RNA helicase</fullName>
        <ecNumber evidence="4">3.6.4.13</ecNumber>
    </recommendedName>
</protein>
<keyword evidence="4" id="KW-0694">RNA-binding</keyword>
<feature type="compositionally biased region" description="Low complexity" evidence="5">
    <location>
        <begin position="125"/>
        <end position="143"/>
    </location>
</feature>
<dbReference type="Gene3D" id="3.40.50.300">
    <property type="entry name" value="P-loop containing nucleotide triphosphate hydrolases"/>
    <property type="match status" value="1"/>
</dbReference>
<dbReference type="InterPro" id="IPR011545">
    <property type="entry name" value="DEAD/DEAH_box_helicase_dom"/>
</dbReference>
<dbReference type="AlphaFoldDB" id="A0A2C6KG85"/>
<gene>
    <name evidence="7" type="ORF">CSUI_010765</name>
</gene>
<comment type="similarity">
    <text evidence="4">Belongs to the DEAD box helicase family.</text>
</comment>
<comment type="domain">
    <text evidence="4">The Q motif is unique to and characteristic of the DEAD box family of RNA helicases and controls ATP binding and hydrolysis.</text>
</comment>
<evidence type="ECO:0000256" key="4">
    <source>
        <dbReference type="RuleBase" id="RU365068"/>
    </source>
</evidence>
<dbReference type="RefSeq" id="XP_067917158.1">
    <property type="nucleotide sequence ID" value="XM_068070866.1"/>
</dbReference>
<comment type="function">
    <text evidence="4">RNA helicase.</text>
</comment>
<evidence type="ECO:0000256" key="5">
    <source>
        <dbReference type="SAM" id="MobiDB-lite"/>
    </source>
</evidence>
<dbReference type="OrthoDB" id="3370at2759"/>
<evidence type="ECO:0000313" key="8">
    <source>
        <dbReference type="Proteomes" id="UP000221165"/>
    </source>
</evidence>
<evidence type="ECO:0000256" key="3">
    <source>
        <dbReference type="ARBA" id="ARBA00022840"/>
    </source>
</evidence>
<keyword evidence="3 4" id="KW-0067">ATP-binding</keyword>
<sequence>MRENEEMEEEDQDEVLQSLHPCLVDRLRRTMNIHSLFPVQRKVIGLLKRAIDHPFDPRNCDICVSAPTGEGKTFCYVLPIVDFLLKSVVRTTRCLVITPTRELAIQVAEEFGRFHHYPCPRSLRSVSPHSPSPASSSFMDSHSTACKRKSSDTAPLHHSFCETEGEEEEKMKRKKKKKKRRRDREVDEEERRTDSVEEENGEERISRCRKGETRRDEEDEENNPTSTTTAEETEPDTERDEEEEDESKRRDEEEEREENKVKQKKKKTPGCVEEDCNMKRPRFDPGVISSLQPYHRDFSPPCRGEITVACLVGELTNTTPMISPSSSHPKKSSSSSSSFLGWSSHARSPSSFFSPNGFCLPTPHMNLHTSTLSPSFSSSCSSSPPPDVIVCTPGKFTELVENEIKKSSSLRHSPSEEKAGKGQLATCMRRSRRDTFSGTDGCISPVASRLL</sequence>
<feature type="compositionally biased region" description="Low complexity" evidence="5">
    <location>
        <begin position="323"/>
        <end position="338"/>
    </location>
</feature>
<reference evidence="7 8" key="1">
    <citation type="journal article" date="2017" name="Int. J. Parasitol.">
        <title>The genome of the protozoan parasite Cystoisospora suis and a reverse vaccinology approach to identify vaccine candidates.</title>
        <authorList>
            <person name="Palmieri N."/>
            <person name="Shrestha A."/>
            <person name="Ruttkowski B."/>
            <person name="Beck T."/>
            <person name="Vogl C."/>
            <person name="Tomley F."/>
            <person name="Blake D.P."/>
            <person name="Joachim A."/>
        </authorList>
    </citation>
    <scope>NUCLEOTIDE SEQUENCE [LARGE SCALE GENOMIC DNA]</scope>
    <source>
        <strain evidence="7 8">Wien I</strain>
    </source>
</reference>
<dbReference type="Pfam" id="PF00270">
    <property type="entry name" value="DEAD"/>
    <property type="match status" value="1"/>
</dbReference>
<feature type="region of interest" description="Disordered" evidence="5">
    <location>
        <begin position="320"/>
        <end position="340"/>
    </location>
</feature>
<dbReference type="GeneID" id="94434077"/>
<feature type="domain" description="Helicase ATP-binding" evidence="6">
    <location>
        <begin position="53"/>
        <end position="114"/>
    </location>
</feature>
<feature type="compositionally biased region" description="Basic and acidic residues" evidence="5">
    <location>
        <begin position="246"/>
        <end position="261"/>
    </location>
</feature>
<feature type="compositionally biased region" description="Basic and acidic residues" evidence="5">
    <location>
        <begin position="183"/>
        <end position="195"/>
    </location>
</feature>
<feature type="compositionally biased region" description="Basic and acidic residues" evidence="5">
    <location>
        <begin position="202"/>
        <end position="216"/>
    </location>
</feature>
<keyword evidence="8" id="KW-1185">Reference proteome</keyword>
<dbReference type="GO" id="GO:0003723">
    <property type="term" value="F:RNA binding"/>
    <property type="evidence" value="ECO:0007669"/>
    <property type="project" value="UniProtKB-UniRule"/>
</dbReference>
<dbReference type="GO" id="GO:0003724">
    <property type="term" value="F:RNA helicase activity"/>
    <property type="evidence" value="ECO:0007669"/>
    <property type="project" value="UniProtKB-EC"/>
</dbReference>
<dbReference type="PANTHER" id="PTHR24031">
    <property type="entry name" value="RNA HELICASE"/>
    <property type="match status" value="1"/>
</dbReference>
<dbReference type="VEuPathDB" id="ToxoDB:CSUI_010765"/>